<dbReference type="Proteomes" id="UP000033651">
    <property type="component" value="Unassembled WGS sequence"/>
</dbReference>
<keyword evidence="12" id="KW-0675">Receptor</keyword>
<evidence type="ECO:0000256" key="2">
    <source>
        <dbReference type="ARBA" id="ARBA00009810"/>
    </source>
</evidence>
<feature type="domain" description="TonB-dependent receptor-like beta-barrel" evidence="17">
    <location>
        <begin position="229"/>
        <end position="712"/>
    </location>
</feature>
<evidence type="ECO:0000256" key="1">
    <source>
        <dbReference type="ARBA" id="ARBA00004571"/>
    </source>
</evidence>
<comment type="caution">
    <text evidence="19">The sequence shown here is derived from an EMBL/GenBank/DDBJ whole genome shotgun (WGS) entry which is preliminary data.</text>
</comment>
<evidence type="ECO:0000256" key="13">
    <source>
        <dbReference type="ARBA" id="ARBA00023237"/>
    </source>
</evidence>
<dbReference type="GO" id="GO:0009279">
    <property type="term" value="C:cell outer membrane"/>
    <property type="evidence" value="ECO:0007669"/>
    <property type="project" value="UniProtKB-SubCell"/>
</dbReference>
<sequence length="742" mass="80086">MLALGSHVAAAQDTASGNAKAPPRKTTDEKVENLQGVDVYGTPTDLSSPKFTAPLLDTPRSVTVLPSSLITQTAATSLQDALRNVPGITFGAGEGGNPIGDRPSIRGFSSTASTYVDGMRDIAIQTRDVFDLEQIEVVRGPDSSIAGRSAGGGSINLVSKTAQENNFANLSETYGSASQHRTTVDANYRFTPGVAGRLNLMDMGGGVPGRDSAVRSDKFGFAPTLTFGLGSPNRLTLGYYHLEDKGTPDYGVPVDLETGKPYSEVDPAIGRKTFYGLKDRDFRRATVNAVSASLDNTLSDSFNLRTQVRATRSVNNYSVTSPDDAAGNTTNGLVYRLPIGRRAEDNSVIAQSDLFGRFDTGSLHHDMDVGVELSQERLRQAGDGNYNGYLYASPAGPQGFGSENCFLPGDPENTALLASHDCTTLHGPNPHDAWDGSVVPNPVNSYYTTKNAAAYAFDTVTLSPRWKVNGGVRWDGYHTRSHTPGVPENSAADHLTFFSYQASVMFKPVENGTLYLTGSNASLPIDLAFGDQDQATPATSFSPATTGRSPMKTTTLEAGAKWNLLDNRLLVSGDVFTEERKNAPIEILPGTFDQSGKTRSRGVELSANGMITPAWNVIAGYSHINGELRDGAYYDNAVDKQLVDTPKNTFSLWSTYQLTPAVSLGGGAYYRDEQVGYYGPPDRIIPSYWRVDALASWQVNTHLGLQLNLQNLLDRKYYTKTYYQFALPAAGRTWMLTANLHL</sequence>
<evidence type="ECO:0000256" key="12">
    <source>
        <dbReference type="ARBA" id="ARBA00023170"/>
    </source>
</evidence>
<gene>
    <name evidence="19" type="ORF">VI08_19120</name>
</gene>
<keyword evidence="10 15" id="KW-0798">TonB box</keyword>
<protein>
    <recommendedName>
        <fullName evidence="21">TonB-dependent receptor</fullName>
    </recommendedName>
</protein>
<evidence type="ECO:0000256" key="7">
    <source>
        <dbReference type="ARBA" id="ARBA00022729"/>
    </source>
</evidence>
<evidence type="ECO:0000256" key="8">
    <source>
        <dbReference type="ARBA" id="ARBA00023004"/>
    </source>
</evidence>
<accession>A0A0F3K7T4</accession>
<comment type="similarity">
    <text evidence="2 14 15">Belongs to the TonB-dependent receptor family.</text>
</comment>
<name>A0A0F3K7T4_9GAMM</name>
<keyword evidence="20" id="KW-1185">Reference proteome</keyword>
<dbReference type="InterPro" id="IPR000531">
    <property type="entry name" value="Beta-barrel_TonB"/>
</dbReference>
<keyword evidence="4 14" id="KW-1134">Transmembrane beta strand</keyword>
<dbReference type="CDD" id="cd01347">
    <property type="entry name" value="ligand_gated_channel"/>
    <property type="match status" value="1"/>
</dbReference>
<dbReference type="Pfam" id="PF07715">
    <property type="entry name" value="Plug"/>
    <property type="match status" value="1"/>
</dbReference>
<evidence type="ECO:0000256" key="6">
    <source>
        <dbReference type="ARBA" id="ARBA00022692"/>
    </source>
</evidence>
<dbReference type="InterPro" id="IPR012910">
    <property type="entry name" value="Plug_dom"/>
</dbReference>
<evidence type="ECO:0000259" key="17">
    <source>
        <dbReference type="Pfam" id="PF00593"/>
    </source>
</evidence>
<reference evidence="19 20" key="1">
    <citation type="submission" date="2015-03" db="EMBL/GenBank/DDBJ databases">
        <title>Draft genome sequence of Luteibacter yeojuensis strain SU11.</title>
        <authorList>
            <person name="Sulaiman J."/>
            <person name="Priya K."/>
            <person name="Chan K.-G."/>
        </authorList>
    </citation>
    <scope>NUCLEOTIDE SEQUENCE [LARGE SCALE GENOMIC DNA]</scope>
    <source>
        <strain evidence="19 20">SU11</strain>
    </source>
</reference>
<keyword evidence="6 14" id="KW-0812">Transmembrane</keyword>
<dbReference type="Gene3D" id="2.40.170.20">
    <property type="entry name" value="TonB-dependent receptor, beta-barrel domain"/>
    <property type="match status" value="1"/>
</dbReference>
<dbReference type="FunFam" id="2.170.130.10:FF:000001">
    <property type="entry name" value="Catecholate siderophore TonB-dependent receptor"/>
    <property type="match status" value="1"/>
</dbReference>
<dbReference type="GO" id="GO:0015344">
    <property type="term" value="F:siderophore uptake transmembrane transporter activity"/>
    <property type="evidence" value="ECO:0007669"/>
    <property type="project" value="TreeGrafter"/>
</dbReference>
<evidence type="ECO:0000313" key="19">
    <source>
        <dbReference type="EMBL" id="KJV26139.1"/>
    </source>
</evidence>
<dbReference type="PANTHER" id="PTHR32552">
    <property type="entry name" value="FERRICHROME IRON RECEPTOR-RELATED"/>
    <property type="match status" value="1"/>
</dbReference>
<dbReference type="GO" id="GO:0015891">
    <property type="term" value="P:siderophore transport"/>
    <property type="evidence" value="ECO:0007669"/>
    <property type="project" value="UniProtKB-ARBA"/>
</dbReference>
<keyword evidence="7" id="KW-0732">Signal</keyword>
<evidence type="ECO:0000256" key="10">
    <source>
        <dbReference type="ARBA" id="ARBA00023077"/>
    </source>
</evidence>
<keyword evidence="11 14" id="KW-0472">Membrane</keyword>
<evidence type="ECO:0000259" key="18">
    <source>
        <dbReference type="Pfam" id="PF07715"/>
    </source>
</evidence>
<keyword evidence="8" id="KW-0408">Iron</keyword>
<evidence type="ECO:0000256" key="14">
    <source>
        <dbReference type="PROSITE-ProRule" id="PRU01360"/>
    </source>
</evidence>
<feature type="domain" description="TonB-dependent receptor plug" evidence="18">
    <location>
        <begin position="55"/>
        <end position="153"/>
    </location>
</feature>
<keyword evidence="3 14" id="KW-0813">Transport</keyword>
<dbReference type="RefSeq" id="WP_045831236.1">
    <property type="nucleotide sequence ID" value="NZ_JZRB01000060.1"/>
</dbReference>
<proteinExistence type="inferred from homology"/>
<evidence type="ECO:0008006" key="21">
    <source>
        <dbReference type="Google" id="ProtNLM"/>
    </source>
</evidence>
<evidence type="ECO:0000256" key="15">
    <source>
        <dbReference type="RuleBase" id="RU003357"/>
    </source>
</evidence>
<evidence type="ECO:0000256" key="16">
    <source>
        <dbReference type="SAM" id="MobiDB-lite"/>
    </source>
</evidence>
<dbReference type="InterPro" id="IPR036942">
    <property type="entry name" value="Beta-barrel_TonB_sf"/>
</dbReference>
<keyword evidence="5" id="KW-0410">Iron transport</keyword>
<dbReference type="SUPFAM" id="SSF56935">
    <property type="entry name" value="Porins"/>
    <property type="match status" value="1"/>
</dbReference>
<evidence type="ECO:0000256" key="4">
    <source>
        <dbReference type="ARBA" id="ARBA00022452"/>
    </source>
</evidence>
<comment type="subcellular location">
    <subcellularLocation>
        <location evidence="1 14">Cell outer membrane</location>
        <topology evidence="1 14">Multi-pass membrane protein</topology>
    </subcellularLocation>
</comment>
<evidence type="ECO:0000256" key="5">
    <source>
        <dbReference type="ARBA" id="ARBA00022496"/>
    </source>
</evidence>
<dbReference type="PROSITE" id="PS52016">
    <property type="entry name" value="TONB_DEPENDENT_REC_3"/>
    <property type="match status" value="1"/>
</dbReference>
<dbReference type="PATRIC" id="fig|345309.4.peg.3687"/>
<keyword evidence="13 14" id="KW-0998">Cell outer membrane</keyword>
<dbReference type="AlphaFoldDB" id="A0A0F3K7T4"/>
<dbReference type="EMBL" id="JZRB01000060">
    <property type="protein sequence ID" value="KJV26139.1"/>
    <property type="molecule type" value="Genomic_DNA"/>
</dbReference>
<dbReference type="InterPro" id="IPR037066">
    <property type="entry name" value="Plug_dom_sf"/>
</dbReference>
<evidence type="ECO:0000256" key="11">
    <source>
        <dbReference type="ARBA" id="ARBA00023136"/>
    </source>
</evidence>
<feature type="region of interest" description="Disordered" evidence="16">
    <location>
        <begin position="1"/>
        <end position="31"/>
    </location>
</feature>
<dbReference type="InterPro" id="IPR039426">
    <property type="entry name" value="TonB-dep_rcpt-like"/>
</dbReference>
<keyword evidence="9" id="KW-0406">Ion transport</keyword>
<dbReference type="PANTHER" id="PTHR32552:SF89">
    <property type="entry name" value="CATECHOLATE SIDEROPHORE RECEPTOR FIU"/>
    <property type="match status" value="1"/>
</dbReference>
<organism evidence="19 20">
    <name type="scientific">Luteibacter yeojuensis</name>
    <dbReference type="NCBI Taxonomy" id="345309"/>
    <lineage>
        <taxon>Bacteria</taxon>
        <taxon>Pseudomonadati</taxon>
        <taxon>Pseudomonadota</taxon>
        <taxon>Gammaproteobacteria</taxon>
        <taxon>Lysobacterales</taxon>
        <taxon>Rhodanobacteraceae</taxon>
        <taxon>Luteibacter</taxon>
    </lineage>
</organism>
<evidence type="ECO:0000256" key="9">
    <source>
        <dbReference type="ARBA" id="ARBA00023065"/>
    </source>
</evidence>
<dbReference type="Pfam" id="PF00593">
    <property type="entry name" value="TonB_dep_Rec_b-barrel"/>
    <property type="match status" value="1"/>
</dbReference>
<evidence type="ECO:0000256" key="3">
    <source>
        <dbReference type="ARBA" id="ARBA00022448"/>
    </source>
</evidence>
<evidence type="ECO:0000313" key="20">
    <source>
        <dbReference type="Proteomes" id="UP000033651"/>
    </source>
</evidence>
<dbReference type="Gene3D" id="2.170.130.10">
    <property type="entry name" value="TonB-dependent receptor, plug domain"/>
    <property type="match status" value="1"/>
</dbReference>